<protein>
    <submittedName>
        <fullName evidence="1">Uncharacterized protein</fullName>
    </submittedName>
</protein>
<dbReference type="RefSeq" id="WP_306272646.1">
    <property type="nucleotide sequence ID" value="NZ_CP130472.1"/>
</dbReference>
<evidence type="ECO:0000313" key="2">
    <source>
        <dbReference type="Proteomes" id="UP001235874"/>
    </source>
</evidence>
<accession>A0AAJ6HTL6</accession>
<sequence length="98" mass="10636">MNDPDEPPKEPAVVGVIPYDPRRGLISDWDDGTVLRIEVLETTAKTILISGNAAGLTSLARHLLTLAQPSAPAGSHLDFDDYCGWFEEGSFGVRIELE</sequence>
<dbReference type="Pfam" id="PF15566">
    <property type="entry name" value="Imm32"/>
    <property type="match status" value="1"/>
</dbReference>
<keyword evidence="2" id="KW-1185">Reference proteome</keyword>
<dbReference type="InterPro" id="IPR029083">
    <property type="entry name" value="Imm32"/>
</dbReference>
<gene>
    <name evidence="1" type="ORF">Q3V37_01435</name>
</gene>
<evidence type="ECO:0000313" key="1">
    <source>
        <dbReference type="EMBL" id="WLS45977.1"/>
    </source>
</evidence>
<dbReference type="Proteomes" id="UP001235874">
    <property type="component" value="Chromosome"/>
</dbReference>
<dbReference type="AlphaFoldDB" id="A0AAJ6HTL6"/>
<dbReference type="EMBL" id="CP130472">
    <property type="protein sequence ID" value="WLS45977.1"/>
    <property type="molecule type" value="Genomic_DNA"/>
</dbReference>
<reference evidence="1 2" key="1">
    <citation type="submission" date="2023-07" db="EMBL/GenBank/DDBJ databases">
        <title>Micromonospora profundi TRM 95458 converts glycerol to a new osmotic compound.</title>
        <authorList>
            <person name="Lu D."/>
        </authorList>
    </citation>
    <scope>NUCLEOTIDE SEQUENCE [LARGE SCALE GENOMIC DNA]</scope>
    <source>
        <strain evidence="1 2">TRM95458</strain>
    </source>
</reference>
<name>A0AAJ6HTL6_9ACTN</name>
<proteinExistence type="predicted"/>
<organism evidence="1 2">
    <name type="scientific">Micromonospora profundi</name>
    <dbReference type="NCBI Taxonomy" id="1420889"/>
    <lineage>
        <taxon>Bacteria</taxon>
        <taxon>Bacillati</taxon>
        <taxon>Actinomycetota</taxon>
        <taxon>Actinomycetes</taxon>
        <taxon>Micromonosporales</taxon>
        <taxon>Micromonosporaceae</taxon>
        <taxon>Micromonospora</taxon>
    </lineage>
</organism>
<dbReference type="KEGG" id="mprn:Q3V37_01435"/>